<proteinExistence type="predicted"/>
<comment type="caution">
    <text evidence="2">The sequence shown here is derived from an EMBL/GenBank/DDBJ whole genome shotgun (WGS) entry which is preliminary data.</text>
</comment>
<evidence type="ECO:0000313" key="3">
    <source>
        <dbReference type="Proteomes" id="UP001499851"/>
    </source>
</evidence>
<keyword evidence="3" id="KW-1185">Reference proteome</keyword>
<dbReference type="Gene3D" id="3.10.180.10">
    <property type="entry name" value="2,3-Dihydroxybiphenyl 1,2-Dioxygenase, domain 1"/>
    <property type="match status" value="1"/>
</dbReference>
<dbReference type="SUPFAM" id="SSF55248">
    <property type="entry name" value="PCD-like"/>
    <property type="match status" value="1"/>
</dbReference>
<dbReference type="PANTHER" id="PTHR35908:SF1">
    <property type="entry name" value="CONSERVED PROTEIN"/>
    <property type="match status" value="1"/>
</dbReference>
<dbReference type="SUPFAM" id="SSF54593">
    <property type="entry name" value="Glyoxalase/Bleomycin resistance protein/Dihydroxybiphenyl dioxygenase"/>
    <property type="match status" value="1"/>
</dbReference>
<feature type="domain" description="Glyoxalase-like" evidence="1">
    <location>
        <begin position="120"/>
        <end position="220"/>
    </location>
</feature>
<dbReference type="PANTHER" id="PTHR35908">
    <property type="entry name" value="HYPOTHETICAL FUSION PROTEIN"/>
    <property type="match status" value="1"/>
</dbReference>
<protein>
    <recommendedName>
        <fullName evidence="1">Glyoxalase-like domain-containing protein</fullName>
    </recommendedName>
</protein>
<evidence type="ECO:0000313" key="2">
    <source>
        <dbReference type="EMBL" id="GAA1679613.1"/>
    </source>
</evidence>
<accession>A0ABP4SZ39</accession>
<name>A0ABP4SZ39_9ACTN</name>
<dbReference type="InterPro" id="IPR041581">
    <property type="entry name" value="Glyoxalase_6"/>
</dbReference>
<dbReference type="Gene3D" id="3.30.1360.20">
    <property type="entry name" value="Transcriptional coactivator/pterin dehydratase"/>
    <property type="match status" value="1"/>
</dbReference>
<evidence type="ECO:0000259" key="1">
    <source>
        <dbReference type="Pfam" id="PF18029"/>
    </source>
</evidence>
<organism evidence="2 3">
    <name type="scientific">Glycomyces endophyticus</name>
    <dbReference type="NCBI Taxonomy" id="480996"/>
    <lineage>
        <taxon>Bacteria</taxon>
        <taxon>Bacillati</taxon>
        <taxon>Actinomycetota</taxon>
        <taxon>Actinomycetes</taxon>
        <taxon>Glycomycetales</taxon>
        <taxon>Glycomycetaceae</taxon>
        <taxon>Glycomyces</taxon>
    </lineage>
</organism>
<gene>
    <name evidence="2" type="ORF">GCM10009830_28340</name>
</gene>
<dbReference type="EMBL" id="BAAAQF010000010">
    <property type="protein sequence ID" value="GAA1679613.1"/>
    <property type="molecule type" value="Genomic_DNA"/>
</dbReference>
<dbReference type="InterPro" id="IPR036428">
    <property type="entry name" value="PCD_sf"/>
</dbReference>
<dbReference type="InterPro" id="IPR029068">
    <property type="entry name" value="Glyas_Bleomycin-R_OHBP_Dase"/>
</dbReference>
<reference evidence="3" key="1">
    <citation type="journal article" date="2019" name="Int. J. Syst. Evol. Microbiol.">
        <title>The Global Catalogue of Microorganisms (GCM) 10K type strain sequencing project: providing services to taxonomists for standard genome sequencing and annotation.</title>
        <authorList>
            <consortium name="The Broad Institute Genomics Platform"/>
            <consortium name="The Broad Institute Genome Sequencing Center for Infectious Disease"/>
            <person name="Wu L."/>
            <person name="Ma J."/>
        </authorList>
    </citation>
    <scope>NUCLEOTIDE SEQUENCE [LARGE SCALE GENOMIC DNA]</scope>
    <source>
        <strain evidence="3">JCM 16001</strain>
    </source>
</reference>
<sequence length="230" mass="24747">MSDPGVTVTGMDEMLSPRAFQEADASGQWRVLGDGACAHFRTGSMREAAEFAAAVADLPGVKPHRPDLDLRSEGVTVRLVAVEPGLWGLTAAEVALAQDVSAVAAGLGLESDPSRLQSVQVAVDALSHPEVIRFWKAVLGYEERGEEDLADPMSRNAAFWFQEMDEPRPQRNRLHVDVFLPHDRVEARLAAALAAGGTLVRDRSPHWWVVADPEGNEACVSTLGTRGSGD</sequence>
<dbReference type="Proteomes" id="UP001499851">
    <property type="component" value="Unassembled WGS sequence"/>
</dbReference>
<dbReference type="Pfam" id="PF18029">
    <property type="entry name" value="Glyoxalase_6"/>
    <property type="match status" value="1"/>
</dbReference>